<dbReference type="EMBL" id="CM047744">
    <property type="protein sequence ID" value="KAJ0027860.1"/>
    <property type="molecule type" value="Genomic_DNA"/>
</dbReference>
<reference evidence="2" key="1">
    <citation type="journal article" date="2023" name="G3 (Bethesda)">
        <title>Genome assembly and association tests identify interacting loci associated with vigor, precocity, and sex in interspecific pistachio rootstocks.</title>
        <authorList>
            <person name="Palmer W."/>
            <person name="Jacygrad E."/>
            <person name="Sagayaradj S."/>
            <person name="Cavanaugh K."/>
            <person name="Han R."/>
            <person name="Bertier L."/>
            <person name="Beede B."/>
            <person name="Kafkas S."/>
            <person name="Golino D."/>
            <person name="Preece J."/>
            <person name="Michelmore R."/>
        </authorList>
    </citation>
    <scope>NUCLEOTIDE SEQUENCE [LARGE SCALE GENOMIC DNA]</scope>
</reference>
<sequence>MLELGPAFAVDKILAPACFNSGFISCSYLRLHYKKAHYIWICRGMELIKRLAVSRLIKMIHDRPIHDVKILETSVKD</sequence>
<evidence type="ECO:0000313" key="2">
    <source>
        <dbReference type="Proteomes" id="UP001163603"/>
    </source>
</evidence>
<proteinExistence type="predicted"/>
<name>A0ACC0Y0Y1_9ROSI</name>
<comment type="caution">
    <text evidence="1">The sequence shown here is derived from an EMBL/GenBank/DDBJ whole genome shotgun (WGS) entry which is preliminary data.</text>
</comment>
<evidence type="ECO:0000313" key="1">
    <source>
        <dbReference type="EMBL" id="KAJ0027860.1"/>
    </source>
</evidence>
<accession>A0ACC0Y0Y1</accession>
<gene>
    <name evidence="1" type="ORF">Pint_36168</name>
</gene>
<protein>
    <submittedName>
        <fullName evidence="1">Uncharacterized protein</fullName>
    </submittedName>
</protein>
<keyword evidence="2" id="KW-1185">Reference proteome</keyword>
<organism evidence="1 2">
    <name type="scientific">Pistacia integerrima</name>
    <dbReference type="NCBI Taxonomy" id="434235"/>
    <lineage>
        <taxon>Eukaryota</taxon>
        <taxon>Viridiplantae</taxon>
        <taxon>Streptophyta</taxon>
        <taxon>Embryophyta</taxon>
        <taxon>Tracheophyta</taxon>
        <taxon>Spermatophyta</taxon>
        <taxon>Magnoliopsida</taxon>
        <taxon>eudicotyledons</taxon>
        <taxon>Gunneridae</taxon>
        <taxon>Pentapetalae</taxon>
        <taxon>rosids</taxon>
        <taxon>malvids</taxon>
        <taxon>Sapindales</taxon>
        <taxon>Anacardiaceae</taxon>
        <taxon>Pistacia</taxon>
    </lineage>
</organism>
<dbReference type="Proteomes" id="UP001163603">
    <property type="component" value="Chromosome 9"/>
</dbReference>